<dbReference type="GO" id="GO:0005801">
    <property type="term" value="C:cis-Golgi network"/>
    <property type="evidence" value="ECO:0007669"/>
    <property type="project" value="InterPro"/>
</dbReference>
<dbReference type="Proteomes" id="UP000046393">
    <property type="component" value="Unplaced"/>
</dbReference>
<dbReference type="GO" id="GO:0006906">
    <property type="term" value="P:vesicle fusion"/>
    <property type="evidence" value="ECO:0007669"/>
    <property type="project" value="TreeGrafter"/>
</dbReference>
<evidence type="ECO:0000256" key="8">
    <source>
        <dbReference type="ARBA" id="ARBA00023034"/>
    </source>
</evidence>
<dbReference type="GO" id="GO:0005484">
    <property type="term" value="F:SNAP receptor activity"/>
    <property type="evidence" value="ECO:0007669"/>
    <property type="project" value="TreeGrafter"/>
</dbReference>
<dbReference type="GO" id="GO:0000139">
    <property type="term" value="C:Golgi membrane"/>
    <property type="evidence" value="ECO:0007669"/>
    <property type="project" value="UniProtKB-SubCell"/>
</dbReference>
<dbReference type="WBParaSite" id="SMUV_0000851401-mRNA-1">
    <property type="protein sequence ID" value="SMUV_0000851401-mRNA-1"/>
    <property type="gene ID" value="SMUV_0000851401"/>
</dbReference>
<organism evidence="11 12">
    <name type="scientific">Syphacia muris</name>
    <dbReference type="NCBI Taxonomy" id="451379"/>
    <lineage>
        <taxon>Eukaryota</taxon>
        <taxon>Metazoa</taxon>
        <taxon>Ecdysozoa</taxon>
        <taxon>Nematoda</taxon>
        <taxon>Chromadorea</taxon>
        <taxon>Rhabditida</taxon>
        <taxon>Spirurina</taxon>
        <taxon>Oxyuridomorpha</taxon>
        <taxon>Oxyuroidea</taxon>
        <taxon>Oxyuridae</taxon>
        <taxon>Syphacia</taxon>
    </lineage>
</organism>
<dbReference type="STRING" id="451379.A0A0N5AUH7"/>
<accession>A0A0N5AUH7</accession>
<comment type="subcellular location">
    <subcellularLocation>
        <location evidence="1">Golgi apparatus membrane</location>
        <topology evidence="1">Single-pass type IV membrane protein</topology>
    </subcellularLocation>
</comment>
<dbReference type="AlphaFoldDB" id="A0A0N5AUH7"/>
<evidence type="ECO:0000256" key="1">
    <source>
        <dbReference type="ARBA" id="ARBA00004409"/>
    </source>
</evidence>
<dbReference type="PANTHER" id="PTHR21094:SF2">
    <property type="entry name" value="GOLGI SNAP RECEPTOR COMPLEX MEMBER 1"/>
    <property type="match status" value="1"/>
</dbReference>
<dbReference type="GO" id="GO:0015031">
    <property type="term" value="P:protein transport"/>
    <property type="evidence" value="ECO:0007669"/>
    <property type="project" value="UniProtKB-KW"/>
</dbReference>
<name>A0A0N5AUH7_9BILA</name>
<feature type="transmembrane region" description="Helical" evidence="10">
    <location>
        <begin position="12"/>
        <end position="34"/>
    </location>
</feature>
<dbReference type="Pfam" id="PF12352">
    <property type="entry name" value="V-SNARE_C"/>
    <property type="match status" value="1"/>
</dbReference>
<proteinExistence type="inferred from homology"/>
<evidence type="ECO:0000256" key="2">
    <source>
        <dbReference type="ARBA" id="ARBA00008473"/>
    </source>
</evidence>
<keyword evidence="5 10" id="KW-0812">Transmembrane</keyword>
<evidence type="ECO:0000256" key="4">
    <source>
        <dbReference type="ARBA" id="ARBA00022448"/>
    </source>
</evidence>
<keyword evidence="9 10" id="KW-0472">Membrane</keyword>
<keyword evidence="6" id="KW-0653">Protein transport</keyword>
<evidence type="ECO:0000256" key="5">
    <source>
        <dbReference type="ARBA" id="ARBA00022692"/>
    </source>
</evidence>
<comment type="similarity">
    <text evidence="2">Belongs to the GOSR1 family.</text>
</comment>
<evidence type="ECO:0000313" key="11">
    <source>
        <dbReference type="Proteomes" id="UP000046393"/>
    </source>
</evidence>
<sequence length="233" mass="26869">MLESTRQALLKYWEGGSVNSVVTLFCWVIMVDVWDDLRRRARTLENHIDTKLVALNKLASGKYDTSVSDKPTVNSKQSIFESLSSELEAMVARLTQINDQMSEHFERSQGAVNNGWVTNPALKHTLRRHREILRDYCTEFRRARDNIGNQIQRESLMSGGTSENSVLNNRLKSNDLYLKEQDHINSCDRLLDEQISIAMNTREHVNKQRLSLRDISKRMQALSSMGLHSVYLE</sequence>
<evidence type="ECO:0000256" key="3">
    <source>
        <dbReference type="ARBA" id="ARBA00015612"/>
    </source>
</evidence>
<dbReference type="GO" id="GO:0006888">
    <property type="term" value="P:endoplasmic reticulum to Golgi vesicle-mediated transport"/>
    <property type="evidence" value="ECO:0007669"/>
    <property type="project" value="InterPro"/>
</dbReference>
<evidence type="ECO:0000256" key="6">
    <source>
        <dbReference type="ARBA" id="ARBA00022927"/>
    </source>
</evidence>
<keyword evidence="7 10" id="KW-1133">Transmembrane helix</keyword>
<dbReference type="PANTHER" id="PTHR21094">
    <property type="entry name" value="GOS-28 SNARE- RELATED"/>
    <property type="match status" value="1"/>
</dbReference>
<dbReference type="GO" id="GO:0048219">
    <property type="term" value="P:inter-Golgi cisterna vesicle-mediated transport"/>
    <property type="evidence" value="ECO:0007669"/>
    <property type="project" value="TreeGrafter"/>
</dbReference>
<evidence type="ECO:0000256" key="10">
    <source>
        <dbReference type="SAM" id="Phobius"/>
    </source>
</evidence>
<evidence type="ECO:0000256" key="7">
    <source>
        <dbReference type="ARBA" id="ARBA00022989"/>
    </source>
</evidence>
<dbReference type="GO" id="GO:0031201">
    <property type="term" value="C:SNARE complex"/>
    <property type="evidence" value="ECO:0007669"/>
    <property type="project" value="TreeGrafter"/>
</dbReference>
<protein>
    <recommendedName>
        <fullName evidence="3">Golgi SNAP receptor complex member 1</fullName>
    </recommendedName>
</protein>
<keyword evidence="11" id="KW-1185">Reference proteome</keyword>
<dbReference type="GO" id="GO:0005797">
    <property type="term" value="C:Golgi medial cisterna"/>
    <property type="evidence" value="ECO:0007669"/>
    <property type="project" value="TreeGrafter"/>
</dbReference>
<keyword evidence="8" id="KW-0333">Golgi apparatus</keyword>
<evidence type="ECO:0000313" key="12">
    <source>
        <dbReference type="WBParaSite" id="SMUV_0000851401-mRNA-1"/>
    </source>
</evidence>
<reference evidence="12" key="1">
    <citation type="submission" date="2017-02" db="UniProtKB">
        <authorList>
            <consortium name="WormBaseParasite"/>
        </authorList>
    </citation>
    <scope>IDENTIFICATION</scope>
</reference>
<dbReference type="InterPro" id="IPR023601">
    <property type="entry name" value="Golgi_SNAP_su1"/>
</dbReference>
<keyword evidence="4" id="KW-0813">Transport</keyword>
<evidence type="ECO:0000256" key="9">
    <source>
        <dbReference type="ARBA" id="ARBA00023136"/>
    </source>
</evidence>